<dbReference type="Pfam" id="PF25873">
    <property type="entry name" value="WHD_MalT"/>
    <property type="match status" value="1"/>
</dbReference>
<dbReference type="CDD" id="cd06170">
    <property type="entry name" value="LuxR_C_like"/>
    <property type="match status" value="1"/>
</dbReference>
<dbReference type="EMBL" id="MUMY01000002">
    <property type="protein sequence ID" value="ONM50210.1"/>
    <property type="molecule type" value="Genomic_DNA"/>
</dbReference>
<dbReference type="InterPro" id="IPR059106">
    <property type="entry name" value="WHD_MalT"/>
</dbReference>
<name>A0A1V2TL05_9NOCA</name>
<dbReference type="SMART" id="SM00421">
    <property type="entry name" value="HTH_LUXR"/>
    <property type="match status" value="1"/>
</dbReference>
<dbReference type="Proteomes" id="UP000188836">
    <property type="component" value="Unassembled WGS sequence"/>
</dbReference>
<evidence type="ECO:0000313" key="6">
    <source>
        <dbReference type="Proteomes" id="UP000188836"/>
    </source>
</evidence>
<keyword evidence="3" id="KW-0804">Transcription</keyword>
<evidence type="ECO:0000313" key="5">
    <source>
        <dbReference type="EMBL" id="ONM50210.1"/>
    </source>
</evidence>
<sequence length="862" mass="92593">MSAQQPLAQVEASRVRAGTDGIAGTAPPRLSFTPLGVGAGRLLDRAAAEPGQVVLLCGAAGTGKTTVLADWARRRGGRIPELDIRWLALTRGTNEATQLWQAIGACLGLPAAARTWGPVDSIGAAGNLIEQLTARRIPTALVIDNAHLLTDPLALAGLDYFLEHAPPTLTPILSARFDPPLRWHALAVSGRLLRIGAAELALRERQTATLLRQHGCRLTAAELAVVTRLTQGWAALVRLAAIYLSAHPGDRATALAALARPPHQVADFLVGELLTVLPVDTLRFLLVTSVPAAFTPSLAAELGEPEAARILDSLERINFPIEVTAADGQLWYAYHPMLRTYLRAELRRRRPWQLPGLHRAAARWYLAGGRRTAALPHVLADSDTQLPPFLREHGAHMVFDGAGAALFDQLDHLDRVPDLADDPYVWLLRGADAVERGDIPAATAYLELIRVRDGQSSAIVPDTWLRPFARAVSTAAGEQAGTGLDDLVPSTGHPDLDCYLALYAGACRVLRRAGGEPDLHRAMALADQAGLPRLGLRAHTLLAVSAGLHGGISTMGERARRALARAGTPDLAGLPEAGHAAAMVALAAHLRGERYHQAPESEAHSAGRHARVIARLIGFDAAADRHESGESLRTDMHRLLDTSPATSAGLLAPVVRSLLRLHAKDPARRLADHAADVLGETAEVAVARATLSEYQHRPAVTVSLLQPWLTESEQLHSVTAVTAWLLHASACDRLDRPAKVYDALRCALERAAVDRLIRPFLETAGTPELLDTHTGRFGHHDRLADTIRALARVGRTTTEVRLTETELTVLRQLPSGRTTQLVAGDLGVSINTVKTHLRGIYHKLGTASRAEAIDRARRLGLL</sequence>
<accession>A0A1V2TL05</accession>
<dbReference type="InterPro" id="IPR049945">
    <property type="entry name" value="AAA_22"/>
</dbReference>
<dbReference type="InterPro" id="IPR027417">
    <property type="entry name" value="P-loop_NTPase"/>
</dbReference>
<dbReference type="GO" id="GO:0016887">
    <property type="term" value="F:ATP hydrolysis activity"/>
    <property type="evidence" value="ECO:0007669"/>
    <property type="project" value="InterPro"/>
</dbReference>
<feature type="domain" description="HTH luxR-type" evidence="4">
    <location>
        <begin position="795"/>
        <end position="860"/>
    </location>
</feature>
<keyword evidence="6" id="KW-1185">Reference proteome</keyword>
<dbReference type="Gene3D" id="3.40.50.300">
    <property type="entry name" value="P-loop containing nucleotide triphosphate hydrolases"/>
    <property type="match status" value="1"/>
</dbReference>
<evidence type="ECO:0000259" key="4">
    <source>
        <dbReference type="PROSITE" id="PS50043"/>
    </source>
</evidence>
<dbReference type="SUPFAM" id="SSF46894">
    <property type="entry name" value="C-terminal effector domain of the bipartite response regulators"/>
    <property type="match status" value="1"/>
</dbReference>
<gene>
    <name evidence="5" type="ORF">B0T46_03800</name>
</gene>
<dbReference type="Gene3D" id="1.10.10.10">
    <property type="entry name" value="Winged helix-like DNA-binding domain superfamily/Winged helix DNA-binding domain"/>
    <property type="match status" value="1"/>
</dbReference>
<dbReference type="STRING" id="1538463.B0T36_07895"/>
<dbReference type="PROSITE" id="PS50043">
    <property type="entry name" value="HTH_LUXR_2"/>
    <property type="match status" value="1"/>
</dbReference>
<dbReference type="InterPro" id="IPR036388">
    <property type="entry name" value="WH-like_DNA-bd_sf"/>
</dbReference>
<dbReference type="Pfam" id="PF00196">
    <property type="entry name" value="GerE"/>
    <property type="match status" value="1"/>
</dbReference>
<keyword evidence="2" id="KW-0238">DNA-binding</keyword>
<evidence type="ECO:0000256" key="2">
    <source>
        <dbReference type="ARBA" id="ARBA00023125"/>
    </source>
</evidence>
<dbReference type="InterPro" id="IPR016032">
    <property type="entry name" value="Sig_transdc_resp-reg_C-effctor"/>
</dbReference>
<dbReference type="AlphaFoldDB" id="A0A1V2TL05"/>
<dbReference type="PRINTS" id="PR00038">
    <property type="entry name" value="HTHLUXR"/>
</dbReference>
<dbReference type="Pfam" id="PF13401">
    <property type="entry name" value="AAA_22"/>
    <property type="match status" value="1"/>
</dbReference>
<protein>
    <recommendedName>
        <fullName evidence="4">HTH luxR-type domain-containing protein</fullName>
    </recommendedName>
</protein>
<organism evidence="5 6">
    <name type="scientific">Nocardia donostiensis</name>
    <dbReference type="NCBI Taxonomy" id="1538463"/>
    <lineage>
        <taxon>Bacteria</taxon>
        <taxon>Bacillati</taxon>
        <taxon>Actinomycetota</taxon>
        <taxon>Actinomycetes</taxon>
        <taxon>Mycobacteriales</taxon>
        <taxon>Nocardiaceae</taxon>
        <taxon>Nocardia</taxon>
    </lineage>
</organism>
<dbReference type="InterPro" id="IPR000792">
    <property type="entry name" value="Tscrpt_reg_LuxR_C"/>
</dbReference>
<comment type="caution">
    <text evidence="5">The sequence shown here is derived from an EMBL/GenBank/DDBJ whole genome shotgun (WGS) entry which is preliminary data.</text>
</comment>
<evidence type="ECO:0000256" key="1">
    <source>
        <dbReference type="ARBA" id="ARBA00023015"/>
    </source>
</evidence>
<dbReference type="PANTHER" id="PTHR44688">
    <property type="entry name" value="DNA-BINDING TRANSCRIPTIONAL ACTIVATOR DEVR_DOSR"/>
    <property type="match status" value="1"/>
</dbReference>
<evidence type="ECO:0000256" key="3">
    <source>
        <dbReference type="ARBA" id="ARBA00023163"/>
    </source>
</evidence>
<dbReference type="PANTHER" id="PTHR44688:SF16">
    <property type="entry name" value="DNA-BINDING TRANSCRIPTIONAL ACTIVATOR DEVR_DOSR"/>
    <property type="match status" value="1"/>
</dbReference>
<dbReference type="GO" id="GO:0003677">
    <property type="term" value="F:DNA binding"/>
    <property type="evidence" value="ECO:0007669"/>
    <property type="project" value="UniProtKB-KW"/>
</dbReference>
<proteinExistence type="predicted"/>
<keyword evidence="1" id="KW-0805">Transcription regulation</keyword>
<dbReference type="SUPFAM" id="SSF52540">
    <property type="entry name" value="P-loop containing nucleoside triphosphate hydrolases"/>
    <property type="match status" value="1"/>
</dbReference>
<dbReference type="GO" id="GO:0006355">
    <property type="term" value="P:regulation of DNA-templated transcription"/>
    <property type="evidence" value="ECO:0007669"/>
    <property type="project" value="InterPro"/>
</dbReference>
<reference evidence="5 6" key="1">
    <citation type="journal article" date="2016" name="Antonie Van Leeuwenhoek">
        <title>Nocardia donostiensis sp. nov., isolated from human respiratory specimens.</title>
        <authorList>
            <person name="Ercibengoa M."/>
            <person name="Bell M."/>
            <person name="Marimon J.M."/>
            <person name="Humrighouse B."/>
            <person name="Klenk H.P."/>
            <person name="Potter G."/>
            <person name="Perez-Trallero E."/>
        </authorList>
    </citation>
    <scope>NUCLEOTIDE SEQUENCE [LARGE SCALE GENOMIC DNA]</scope>
    <source>
        <strain evidence="5 6">X1655</strain>
    </source>
</reference>